<name>A0A1H3QKQ8_9RHOB</name>
<keyword evidence="2" id="KW-1185">Reference proteome</keyword>
<accession>A0A1H3QKQ8</accession>
<evidence type="ECO:0000313" key="2">
    <source>
        <dbReference type="Proteomes" id="UP000198914"/>
    </source>
</evidence>
<dbReference type="Proteomes" id="UP000198914">
    <property type="component" value="Unassembled WGS sequence"/>
</dbReference>
<reference evidence="2" key="1">
    <citation type="submission" date="2016-10" db="EMBL/GenBank/DDBJ databases">
        <authorList>
            <person name="Varghese N."/>
            <person name="Submissions S."/>
        </authorList>
    </citation>
    <scope>NUCLEOTIDE SEQUENCE [LARGE SCALE GENOMIC DNA]</scope>
    <source>
        <strain evidence="2">DSM 100420</strain>
    </source>
</reference>
<protein>
    <submittedName>
        <fullName evidence="1">Uncharacterized protein</fullName>
    </submittedName>
</protein>
<dbReference type="AlphaFoldDB" id="A0A1H3QKQ8"/>
<gene>
    <name evidence="1" type="ORF">SAMN05444004_106160</name>
</gene>
<proteinExistence type="predicted"/>
<organism evidence="1 2">
    <name type="scientific">Jannaschia faecimaris</name>
    <dbReference type="NCBI Taxonomy" id="1244108"/>
    <lineage>
        <taxon>Bacteria</taxon>
        <taxon>Pseudomonadati</taxon>
        <taxon>Pseudomonadota</taxon>
        <taxon>Alphaproteobacteria</taxon>
        <taxon>Rhodobacterales</taxon>
        <taxon>Roseobacteraceae</taxon>
        <taxon>Jannaschia</taxon>
    </lineage>
</organism>
<evidence type="ECO:0000313" key="1">
    <source>
        <dbReference type="EMBL" id="SDZ13309.1"/>
    </source>
</evidence>
<dbReference type="RefSeq" id="WP_280140301.1">
    <property type="nucleotide sequence ID" value="NZ_FNPX01000006.1"/>
</dbReference>
<dbReference type="EMBL" id="FNPX01000006">
    <property type="protein sequence ID" value="SDZ13309.1"/>
    <property type="molecule type" value="Genomic_DNA"/>
</dbReference>
<sequence length="41" mass="4638">MLQMILRRLVFLVIGKAAGGQAAKNVRLVDKATRMARRLDR</sequence>